<keyword evidence="3" id="KW-1185">Reference proteome</keyword>
<accession>A0A2N8TWT6</accession>
<evidence type="ECO:0000313" key="2">
    <source>
        <dbReference type="EMBL" id="PNG23477.1"/>
    </source>
</evidence>
<name>A0A2N8TWT6_9ACTN</name>
<dbReference type="OrthoDB" id="5183603at2"/>
<proteinExistence type="predicted"/>
<feature type="domain" description="CHAT" evidence="1">
    <location>
        <begin position="357"/>
        <end position="617"/>
    </location>
</feature>
<dbReference type="EMBL" id="POUC01000014">
    <property type="protein sequence ID" value="PNG23477.1"/>
    <property type="molecule type" value="Genomic_DNA"/>
</dbReference>
<protein>
    <recommendedName>
        <fullName evidence="1">CHAT domain-containing protein</fullName>
    </recommendedName>
</protein>
<dbReference type="RefSeq" id="WP_102907576.1">
    <property type="nucleotide sequence ID" value="NZ_POUC01000014.1"/>
</dbReference>
<evidence type="ECO:0000313" key="3">
    <source>
        <dbReference type="Proteomes" id="UP000235943"/>
    </source>
</evidence>
<organism evidence="2 3">
    <name type="scientific">Streptomyces cahuitamycinicus</name>
    <dbReference type="NCBI Taxonomy" id="2070367"/>
    <lineage>
        <taxon>Bacteria</taxon>
        <taxon>Bacillati</taxon>
        <taxon>Actinomycetota</taxon>
        <taxon>Actinomycetes</taxon>
        <taxon>Kitasatosporales</taxon>
        <taxon>Streptomycetaceae</taxon>
        <taxon>Streptomyces</taxon>
    </lineage>
</organism>
<gene>
    <name evidence="2" type="ORF">C1J00_03640</name>
</gene>
<dbReference type="InterPro" id="IPR024983">
    <property type="entry name" value="CHAT_dom"/>
</dbReference>
<dbReference type="AlphaFoldDB" id="A0A2N8TWT6"/>
<reference evidence="2 3" key="1">
    <citation type="submission" date="2018-01" db="EMBL/GenBank/DDBJ databases">
        <title>Draft genome sequence of Streptomyces sp. 13K301.</title>
        <authorList>
            <person name="Sahin N."/>
            <person name="Saygin H."/>
            <person name="Ay H."/>
        </authorList>
    </citation>
    <scope>NUCLEOTIDE SEQUENCE [LARGE SCALE GENOMIC DNA]</scope>
    <source>
        <strain evidence="2 3">13K301</strain>
    </source>
</reference>
<evidence type="ECO:0000259" key="1">
    <source>
        <dbReference type="Pfam" id="PF12770"/>
    </source>
</evidence>
<dbReference type="Pfam" id="PF12770">
    <property type="entry name" value="CHAT"/>
    <property type="match status" value="1"/>
</dbReference>
<dbReference type="Proteomes" id="UP000235943">
    <property type="component" value="Unassembled WGS sequence"/>
</dbReference>
<sequence length="639" mass="70020">MTAQDAAVELVGLWPRLPELVGRDWLDVRGELLDLVDRVRRSGTDADRVEHTESIMELLLPYAQVREALSDAYFRGRRSSAPEGLEDIDWAAVCRLLGAMPHEQWINARFDGRTRGDALPAHVAHRLVIGVDRFAHPHAFASAELALTVPEEAGSAVLDVDVHGLPESVEVVPVRRTLVVWRDVPGLAVAEGAGDAAFDVTLLKDDGPVKLIAVVRTPHGHMRQAIVMTVHPSGRIDQEAPVRPPRQTGMPGTPVALSLVIARLHGVPCVVARDRRGAMLAELPYSSDLLDGIAEDARQGIGRLLTGARGQLYEEQLDIPDEVYTADLRSVARSGLEFFQRLFHEGRHLSPNLPRIGDMLVSAVADAGSDSDAPHIEIVPNGLNLPWHLLYAADRWHEDTLSPYRLLGIGARLTVVPEFSEHRHTTDATVRPASDTTAFIAVNTEIDRAHTDDPRSLVADQVGYWKRRMADRAEIVDDGDRVAEALRTPERCDSLWYFYCHLVPGEQPTSSDATLLFAEQKQVSLRDMQLDAPYEVPLPGAPLVVLNTCSSRARGAMLRSDFGAYFLDKGARAVLVTDVEVPTTLGAVWAERFFDRLLAGATLGEALHLTARDLVESHGNLLCLLYTALGSADVRLVAA</sequence>
<comment type="caution">
    <text evidence="2">The sequence shown here is derived from an EMBL/GenBank/DDBJ whole genome shotgun (WGS) entry which is preliminary data.</text>
</comment>